<reference evidence="9" key="1">
    <citation type="submission" date="2021-01" db="UniProtKB">
        <authorList>
            <consortium name="EnsemblPlants"/>
        </authorList>
    </citation>
    <scope>IDENTIFICATION</scope>
</reference>
<feature type="region of interest" description="Disordered" evidence="7">
    <location>
        <begin position="418"/>
        <end position="454"/>
    </location>
</feature>
<evidence type="ECO:0000256" key="3">
    <source>
        <dbReference type="ARBA" id="ARBA00022771"/>
    </source>
</evidence>
<dbReference type="Pfam" id="PF23209">
    <property type="entry name" value="IDM1_C"/>
    <property type="match status" value="1"/>
</dbReference>
<keyword evidence="10" id="KW-1185">Reference proteome</keyword>
<dbReference type="Gramene" id="Kaladp0039s0324.1.v1.1">
    <property type="protein sequence ID" value="Kaladp0039s0324.1.v1.1"/>
    <property type="gene ID" value="Kaladp0039s0324.v1.1"/>
</dbReference>
<feature type="compositionally biased region" description="Polar residues" evidence="7">
    <location>
        <begin position="1096"/>
        <end position="1111"/>
    </location>
</feature>
<dbReference type="Gramene" id="Kaladp0039s0324.2.v1.1">
    <property type="protein sequence ID" value="Kaladp0039s0324.2.v1.1"/>
    <property type="gene ID" value="Kaladp0039s0324.v1.1"/>
</dbReference>
<feature type="compositionally biased region" description="Basic and acidic residues" evidence="7">
    <location>
        <begin position="1143"/>
        <end position="1154"/>
    </location>
</feature>
<dbReference type="GO" id="GO:0003714">
    <property type="term" value="F:transcription corepressor activity"/>
    <property type="evidence" value="ECO:0007669"/>
    <property type="project" value="InterPro"/>
</dbReference>
<dbReference type="GO" id="GO:0005634">
    <property type="term" value="C:nucleus"/>
    <property type="evidence" value="ECO:0007669"/>
    <property type="project" value="UniProtKB-SubCell"/>
</dbReference>
<dbReference type="Proteomes" id="UP000594263">
    <property type="component" value="Unplaced"/>
</dbReference>
<dbReference type="InterPro" id="IPR019787">
    <property type="entry name" value="Znf_PHD-finger"/>
</dbReference>
<evidence type="ECO:0000313" key="9">
    <source>
        <dbReference type="EnsemblPlants" id="Kaladp0039s0324.1.v1.1"/>
    </source>
</evidence>
<keyword evidence="4" id="KW-0862">Zinc</keyword>
<accession>A0A7N0TKU2</accession>
<feature type="compositionally biased region" description="Polar residues" evidence="7">
    <location>
        <begin position="1119"/>
        <end position="1129"/>
    </location>
</feature>
<dbReference type="GO" id="GO:0006357">
    <property type="term" value="P:regulation of transcription by RNA polymerase II"/>
    <property type="evidence" value="ECO:0007669"/>
    <property type="project" value="TreeGrafter"/>
</dbReference>
<feature type="region of interest" description="Disordered" evidence="7">
    <location>
        <begin position="28"/>
        <end position="67"/>
    </location>
</feature>
<dbReference type="Gene3D" id="3.30.40.10">
    <property type="entry name" value="Zinc/RING finger domain, C3HC4 (zinc finger)"/>
    <property type="match status" value="1"/>
</dbReference>
<dbReference type="AlphaFoldDB" id="A0A7N0TKU2"/>
<dbReference type="GO" id="GO:0008270">
    <property type="term" value="F:zinc ion binding"/>
    <property type="evidence" value="ECO:0007669"/>
    <property type="project" value="UniProtKB-KW"/>
</dbReference>
<protein>
    <recommendedName>
        <fullName evidence="8">PHD-type domain-containing protein</fullName>
    </recommendedName>
</protein>
<dbReference type="InterPro" id="IPR001965">
    <property type="entry name" value="Znf_PHD"/>
</dbReference>
<dbReference type="EnsemblPlants" id="Kaladp0039s0324.2.v1.1">
    <property type="protein sequence ID" value="Kaladp0039s0324.2.v1.1"/>
    <property type="gene ID" value="Kaladp0039s0324.v1.1"/>
</dbReference>
<feature type="compositionally biased region" description="Basic and acidic residues" evidence="7">
    <location>
        <begin position="368"/>
        <end position="378"/>
    </location>
</feature>
<feature type="region of interest" description="Disordered" evidence="7">
    <location>
        <begin position="1077"/>
        <end position="1134"/>
    </location>
</feature>
<dbReference type="InterPro" id="IPR011011">
    <property type="entry name" value="Znf_FYVE_PHD"/>
</dbReference>
<dbReference type="InterPro" id="IPR056511">
    <property type="entry name" value="IDM1_C"/>
</dbReference>
<keyword evidence="2" id="KW-0479">Metal-binding</keyword>
<evidence type="ECO:0000256" key="7">
    <source>
        <dbReference type="SAM" id="MobiDB-lite"/>
    </source>
</evidence>
<dbReference type="CDD" id="cd15532">
    <property type="entry name" value="PHD2_CHD_II"/>
    <property type="match status" value="1"/>
</dbReference>
<dbReference type="EnsemblPlants" id="Kaladp0039s0324.1.v1.1">
    <property type="protein sequence ID" value="Kaladp0039s0324.1.v1.1"/>
    <property type="gene ID" value="Kaladp0039s0324.v1.1"/>
</dbReference>
<dbReference type="InterPro" id="IPR054292">
    <property type="entry name" value="DUF7028"/>
</dbReference>
<evidence type="ECO:0000256" key="1">
    <source>
        <dbReference type="ARBA" id="ARBA00004123"/>
    </source>
</evidence>
<dbReference type="Pfam" id="PF00628">
    <property type="entry name" value="PHD"/>
    <property type="match status" value="1"/>
</dbReference>
<proteinExistence type="predicted"/>
<feature type="region of interest" description="Disordered" evidence="7">
    <location>
        <begin position="316"/>
        <end position="406"/>
    </location>
</feature>
<name>A0A7N0TKU2_KALFE</name>
<sequence>MEEHARSDNSSQVVVKSRNASGCLIVRKKANGMPRPGAAAPSGLPANANKDKKRHRMTGHNGVGSSAEPYHRKEVFRTSQVFHEFENGYADQGAVRSDFDRTEGGRYRKRHRSDFLNSDGLEEGFQMERHYNGGGSMYAEISGRNSVGGDAATQWAARGDALGVNEQGEDIRHRRRHSESLNYMAGGDDDDDRGLNYYGDRNRYSKKSNGSLPPLTSANANLTTPPSTEEYIRIQGKNGVLKVKINRIKGTGFLKAYGHHKPGDFRIESGNENTIRRNETVRPSSFAEDRCIPHEQAVVFGRADKHLLKTDILMPTRRSRPYDSPSDDSGTSLNLGLRRGENQYYSGIAIRDGKNNPAAELSLPTGGREGKQKRGNGKDKHKLQLLPTKSNNECDSQSEDGDMSLKLGSSRAENHKFAELGKSEENRTTPPEKCHPTGSKEGKQKRGSGTEKQKLREHIRKMLLDAGWTIDYRPRRNRDYQDAVYVSPSGTAFWSIVKAYEGLQKQFAEDNRKPEPVGDGSPFSPVADDILSKLTRQTRKKMEKEMKKKGRNGEGSGNLHDRVSKKSAKEMLVAENAVSDEGEYQMCSLIKEDHKSLDDMANENNISESPRTIKKHSRRTLLVRTVNKRLSSNDNAYVPYTGKRTLLSWLIDCGSVKLNEKVQYMNRKQTRALQQGWISRDGIHCLCCSKIVTISKFELHAGRKVHQPLQSIFLESGVSLLQCMIDAWNKQTKLEQDNFHQVNVKEDDRNDDICGICGDGGDLICCDGCPSTYHQNCLGVEILPPGEWHCPNCRCRHCGLADDDNAEGSGGTFSSLLACSFCERKYHQSCLTDVEIDSYCSSFCDVRCRELCETLQKFVGVKHDLGSGFSWSIIHRTDIESDTSLQDLAVRVECNSKLAISQEIMDECFLPIVDQRSGIDIIHHVVYNYGSNFNRLNFSKFYTATLERGDEIISAASLRFHGAEFAEMPFIGTRHIHRRQGMCRRLLCAIETALRLFKVKQLVIPAISELMHTWTEVFSFSHISESDKTKFRSMNILVFPGVDMLQKPLLEQSIFNEVAACTLAVKSSAHERLPKMLTKSEEDWSAETDHDGDGLRSTNETGNQVGTSSSESDSDHQHANNTFHPSSPTDLDFPPRISVLVSEKDDNAIPKSEDCGDAPEGTPLLNNQDALGAMGASENANKAATTSYAFGSSSSES</sequence>
<dbReference type="SUPFAM" id="SSF57903">
    <property type="entry name" value="FYVE/PHD zinc finger"/>
    <property type="match status" value="1"/>
</dbReference>
<dbReference type="SMART" id="SM00249">
    <property type="entry name" value="PHD"/>
    <property type="match status" value="2"/>
</dbReference>
<feature type="region of interest" description="Disordered" evidence="7">
    <location>
        <begin position="169"/>
        <end position="224"/>
    </location>
</feature>
<dbReference type="Pfam" id="PF16135">
    <property type="entry name" value="TDBD"/>
    <property type="match status" value="1"/>
</dbReference>
<dbReference type="Pfam" id="PF22970">
    <property type="entry name" value="DUF7028"/>
    <property type="match status" value="1"/>
</dbReference>
<dbReference type="InterPro" id="IPR032308">
    <property type="entry name" value="TDBD"/>
</dbReference>
<keyword evidence="5" id="KW-0539">Nucleus</keyword>
<dbReference type="PANTHER" id="PTHR46309:SF1">
    <property type="entry name" value="PHD FINGER PROTEIN 12"/>
    <property type="match status" value="1"/>
</dbReference>
<evidence type="ECO:0000256" key="6">
    <source>
        <dbReference type="PROSITE-ProRule" id="PRU00146"/>
    </source>
</evidence>
<feature type="region of interest" description="Disordered" evidence="7">
    <location>
        <begin position="538"/>
        <end position="563"/>
    </location>
</feature>
<feature type="region of interest" description="Disordered" evidence="7">
    <location>
        <begin position="1143"/>
        <end position="1162"/>
    </location>
</feature>
<dbReference type="InterPro" id="IPR013083">
    <property type="entry name" value="Znf_RING/FYVE/PHD"/>
</dbReference>
<keyword evidence="3 6" id="KW-0863">Zinc-finger</keyword>
<organism evidence="9 10">
    <name type="scientific">Kalanchoe fedtschenkoi</name>
    <name type="common">Lavender scallops</name>
    <name type="synonym">South American air plant</name>
    <dbReference type="NCBI Taxonomy" id="63787"/>
    <lineage>
        <taxon>Eukaryota</taxon>
        <taxon>Viridiplantae</taxon>
        <taxon>Streptophyta</taxon>
        <taxon>Embryophyta</taxon>
        <taxon>Tracheophyta</taxon>
        <taxon>Spermatophyta</taxon>
        <taxon>Magnoliopsida</taxon>
        <taxon>eudicotyledons</taxon>
        <taxon>Gunneridae</taxon>
        <taxon>Pentapetalae</taxon>
        <taxon>Saxifragales</taxon>
        <taxon>Crassulaceae</taxon>
        <taxon>Kalanchoe</taxon>
    </lineage>
</organism>
<dbReference type="PANTHER" id="PTHR46309">
    <property type="entry name" value="PHD FINGER PROTEIN 12"/>
    <property type="match status" value="1"/>
</dbReference>
<feature type="compositionally biased region" description="Basic and acidic residues" evidence="7">
    <location>
        <begin position="1077"/>
        <end position="1094"/>
    </location>
</feature>
<evidence type="ECO:0000256" key="5">
    <source>
        <dbReference type="ARBA" id="ARBA00023242"/>
    </source>
</evidence>
<dbReference type="PROSITE" id="PS50016">
    <property type="entry name" value="ZF_PHD_2"/>
    <property type="match status" value="1"/>
</dbReference>
<dbReference type="InterPro" id="IPR042163">
    <property type="entry name" value="PHF12"/>
</dbReference>
<evidence type="ECO:0000313" key="10">
    <source>
        <dbReference type="Proteomes" id="UP000594263"/>
    </source>
</evidence>
<feature type="domain" description="PHD-type" evidence="8">
    <location>
        <begin position="751"/>
        <end position="796"/>
    </location>
</feature>
<evidence type="ECO:0000259" key="8">
    <source>
        <dbReference type="PROSITE" id="PS50016"/>
    </source>
</evidence>
<evidence type="ECO:0000256" key="4">
    <source>
        <dbReference type="ARBA" id="ARBA00022833"/>
    </source>
</evidence>
<feature type="compositionally biased region" description="Polar residues" evidence="7">
    <location>
        <begin position="207"/>
        <end position="224"/>
    </location>
</feature>
<evidence type="ECO:0000256" key="2">
    <source>
        <dbReference type="ARBA" id="ARBA00022723"/>
    </source>
</evidence>
<comment type="subcellular location">
    <subcellularLocation>
        <location evidence="1">Nucleus</location>
    </subcellularLocation>
</comment>